<comment type="caution">
    <text evidence="1">The sequence shown here is derived from an EMBL/GenBank/DDBJ whole genome shotgun (WGS) entry which is preliminary data.</text>
</comment>
<proteinExistence type="predicted"/>
<evidence type="ECO:0000313" key="1">
    <source>
        <dbReference type="EMBL" id="GAA5171048.1"/>
    </source>
</evidence>
<gene>
    <name evidence="1" type="ORF">GCM10023214_50620</name>
</gene>
<sequence length="58" mass="6633">MTESSLVGRFQVTRAAAYLETRPGSDPKGWCSPHEWMQLLQLVLRFVVRLLRQVLTGC</sequence>
<keyword evidence="2" id="KW-1185">Reference proteome</keyword>
<organism evidence="1 2">
    <name type="scientific">Amycolatopsis dongchuanensis</name>
    <dbReference type="NCBI Taxonomy" id="1070866"/>
    <lineage>
        <taxon>Bacteria</taxon>
        <taxon>Bacillati</taxon>
        <taxon>Actinomycetota</taxon>
        <taxon>Actinomycetes</taxon>
        <taxon>Pseudonocardiales</taxon>
        <taxon>Pseudonocardiaceae</taxon>
        <taxon>Amycolatopsis</taxon>
    </lineage>
</organism>
<accession>A0ABP9R4J6</accession>
<name>A0ABP9R4J6_9PSEU</name>
<dbReference type="EMBL" id="BAABIB010000091">
    <property type="protein sequence ID" value="GAA5171048.1"/>
    <property type="molecule type" value="Genomic_DNA"/>
</dbReference>
<protein>
    <submittedName>
        <fullName evidence="1">Uncharacterized protein</fullName>
    </submittedName>
</protein>
<dbReference type="Proteomes" id="UP001500192">
    <property type="component" value="Unassembled WGS sequence"/>
</dbReference>
<evidence type="ECO:0000313" key="2">
    <source>
        <dbReference type="Proteomes" id="UP001500192"/>
    </source>
</evidence>
<reference evidence="2" key="1">
    <citation type="journal article" date="2019" name="Int. J. Syst. Evol. Microbiol.">
        <title>The Global Catalogue of Microorganisms (GCM) 10K type strain sequencing project: providing services to taxonomists for standard genome sequencing and annotation.</title>
        <authorList>
            <consortium name="The Broad Institute Genomics Platform"/>
            <consortium name="The Broad Institute Genome Sequencing Center for Infectious Disease"/>
            <person name="Wu L."/>
            <person name="Ma J."/>
        </authorList>
    </citation>
    <scope>NUCLEOTIDE SEQUENCE [LARGE SCALE GENOMIC DNA]</scope>
    <source>
        <strain evidence="2">JCM 18054</strain>
    </source>
</reference>